<feature type="signal peptide" evidence="2">
    <location>
        <begin position="1"/>
        <end position="18"/>
    </location>
</feature>
<keyword evidence="4" id="KW-1185">Reference proteome</keyword>
<protein>
    <recommendedName>
        <fullName evidence="5">Signal peptide-containing protein</fullName>
    </recommendedName>
</protein>
<feature type="compositionally biased region" description="Basic and acidic residues" evidence="1">
    <location>
        <begin position="144"/>
        <end position="171"/>
    </location>
</feature>
<evidence type="ECO:0000313" key="4">
    <source>
        <dbReference type="Proteomes" id="UP000031512"/>
    </source>
</evidence>
<keyword evidence="2" id="KW-0732">Signal</keyword>
<gene>
    <name evidence="3" type="ORF">BEWA_020830</name>
</gene>
<proteinExistence type="predicted"/>
<accession>L0AW27</accession>
<evidence type="ECO:0000256" key="1">
    <source>
        <dbReference type="SAM" id="MobiDB-lite"/>
    </source>
</evidence>
<dbReference type="EMBL" id="CP001669">
    <property type="protein sequence ID" value="AFZ79236.1"/>
    <property type="molecule type" value="Genomic_DNA"/>
</dbReference>
<dbReference type="InterPro" id="IPR007480">
    <property type="entry name" value="DUF529"/>
</dbReference>
<dbReference type="OrthoDB" id="360827at2759"/>
<dbReference type="RefSeq" id="XP_004828902.1">
    <property type="nucleotide sequence ID" value="XM_004828845.1"/>
</dbReference>
<feature type="region of interest" description="Disordered" evidence="1">
    <location>
        <begin position="137"/>
        <end position="226"/>
    </location>
</feature>
<reference evidence="3 4" key="1">
    <citation type="journal article" date="2012" name="BMC Genomics">
        <title>Comparative genomic analysis and phylogenetic position of Theileria equi.</title>
        <authorList>
            <person name="Kappmeyer L.S."/>
            <person name="Thiagarajan M."/>
            <person name="Herndon D.R."/>
            <person name="Ramsay J.D."/>
            <person name="Caler E."/>
            <person name="Djikeng A."/>
            <person name="Gillespie J.J."/>
            <person name="Lau A.O."/>
            <person name="Roalson E.H."/>
            <person name="Silva J.C."/>
            <person name="Silva M.G."/>
            <person name="Suarez C.E."/>
            <person name="Ueti M.W."/>
            <person name="Nene V.M."/>
            <person name="Mealey R.H."/>
            <person name="Knowles D.P."/>
            <person name="Brayton K.A."/>
        </authorList>
    </citation>
    <scope>NUCLEOTIDE SEQUENCE [LARGE SCALE GENOMIC DNA]</scope>
    <source>
        <strain evidence="3 4">WA</strain>
    </source>
</reference>
<dbReference type="VEuPathDB" id="PiroplasmaDB:BEWA_020830"/>
<feature type="chain" id="PRO_5003939427" description="Signal peptide-containing protein" evidence="2">
    <location>
        <begin position="19"/>
        <end position="1379"/>
    </location>
</feature>
<evidence type="ECO:0000313" key="3">
    <source>
        <dbReference type="EMBL" id="AFZ79236.1"/>
    </source>
</evidence>
<name>L0AW27_THEEQ</name>
<evidence type="ECO:0000256" key="2">
    <source>
        <dbReference type="SAM" id="SignalP"/>
    </source>
</evidence>
<dbReference type="KEGG" id="beq:BEWA_020830"/>
<evidence type="ECO:0008006" key="5">
    <source>
        <dbReference type="Google" id="ProtNLM"/>
    </source>
</evidence>
<dbReference type="eggNOG" id="ENOG502QX12">
    <property type="taxonomic scope" value="Eukaryota"/>
</dbReference>
<organism evidence="3 4">
    <name type="scientific">Theileria equi strain WA</name>
    <dbReference type="NCBI Taxonomy" id="1537102"/>
    <lineage>
        <taxon>Eukaryota</taxon>
        <taxon>Sar</taxon>
        <taxon>Alveolata</taxon>
        <taxon>Apicomplexa</taxon>
        <taxon>Aconoidasida</taxon>
        <taxon>Piroplasmida</taxon>
        <taxon>Theileriidae</taxon>
        <taxon>Theileria</taxon>
    </lineage>
</organism>
<sequence length="1379" mass="157303">MRFAVVLYTISVLQFCRCHRNGNSSSTASVFDLSNVDESRINIDRSDEDGILYTPKPSAVLVKVVEGGKELWKTEKVNEKCTLANVYNGPEYRLIKLHIRCGLKSRFEYFKKKNERWVNATEQEFERLLEGIKKRITVTTTHDSNSKQEPSPKGKNNELGDPKGDKKEPSGDRSMGTSTETIVKVPDSAPLMEAVKTRSRSPKLIESKLDQSASGEMMAVKPKETKRKLRQKYETVDLAKPDRYTTNFYKATIHGVVNKSYFPRTNKFNKIVDSSKQVWTAKENQECTMACIYSKEGHPEILSISVKDVNEKLSKPTHFESVNGEWKSISEDDFNEKHRQMEEPKTLEQTTEPPKESVEETTVELKKESVIKMAPKEKETSLPVTIDIVDMDSKKINLSETTEHGITYKSLFPKSNDYIIKVQDDGMQVWKAKDGERCSMVYSTSNGNMMRLILNVSNGNEVKFEYFVKEEFTWRTVSQREYDAKFDEMKGNCERVLSQHYLNPVATFDISGINKALVSASKEISDNVTYKLFVPKDGMSFNKVVDGDVPIWTAYTGTVSPRIVSSSRGSSRLLTLYVIHNGDTIPKYFEKRSGMWTGISNKYFREKLERMKFDNITETILDLDNVNMDKVEVSAGLQDGLIYHTYEPKDGTVVTSIVQGNFTIWEISPDEAWKTCYSYSKVGSMIVTIIIYREGKAESRCFERVISGWRNISEDEFANKHSMMRSGQSLKTANRFIQLLNQGEEPAISESIGSSFVYHSIDVSTKPDENKITFYENTCGGVTHKTYSANNALVTEVVDSEVSIWHAKEGENAIHIRSLSFLNGTVFYYLDVESNGIVTPRCFEKADGGISSLDYKTYSDKVDAILNGEGIRLYVNTLTRNMCNFFRYVERGLLQIVIFPYKSRITSIYHGTHLWYSKTGEGCTSAHIYMGEDSYLAKITAQGGGYAEEFVWYFEHKDDKWEQITCSSFQDSLGLATENAIQSKPFGDLVDASMDLESVDTSTMTTYKYETSDFDKLLNVPLQDKRINKVTGGDQILWEAGNDSDRCLLSEIFSQGDYELLFINVKKESHLGFMYYEKIDGWWREISKQRYIFQYEAMNNGKFKNSVGSTLRNDTSKSSDLVSLDISKCNYKLYESFDYEMSENTVKLILPRSGISVEKLVYNGDEIYVTTPRETLEYAKVYLDGRKEPCIIVITSSISEGILEKYYLNNNGTWELFENYGDQINAFRVPVRWVSSFILDISTSKDAENFTFFETGMLGTVTRHFYPRPGYLVIEVKDEDQLLWKCSKAKSLKGVDWPFDRHQDCCIACIMYRNIDMELLELSVLESGTKKCKYFERSGGAWKSLKDREVAKKCIKAELLKGRMEGFQSIGVGLSNGAS</sequence>
<dbReference type="GeneID" id="15806173"/>
<dbReference type="STRING" id="1537102.L0AW27"/>
<dbReference type="Proteomes" id="UP000031512">
    <property type="component" value="Chromosome 1"/>
</dbReference>
<dbReference type="Pfam" id="PF04385">
    <property type="entry name" value="FAINT"/>
    <property type="match status" value="4"/>
</dbReference>